<dbReference type="InterPro" id="IPR020026">
    <property type="entry name" value="PseC"/>
</dbReference>
<evidence type="ECO:0000313" key="5">
    <source>
        <dbReference type="Proteomes" id="UP001238540"/>
    </source>
</evidence>
<dbReference type="Gene3D" id="3.40.640.10">
    <property type="entry name" value="Type I PLP-dependent aspartate aminotransferase-like (Major domain)"/>
    <property type="match status" value="1"/>
</dbReference>
<dbReference type="PANTHER" id="PTHR30244">
    <property type="entry name" value="TRANSAMINASE"/>
    <property type="match status" value="1"/>
</dbReference>
<evidence type="ECO:0000256" key="3">
    <source>
        <dbReference type="RuleBase" id="RU004508"/>
    </source>
</evidence>
<dbReference type="SUPFAM" id="SSF53383">
    <property type="entry name" value="PLP-dependent transferases"/>
    <property type="match status" value="1"/>
</dbReference>
<dbReference type="Pfam" id="PF01041">
    <property type="entry name" value="DegT_DnrJ_EryC1"/>
    <property type="match status" value="1"/>
</dbReference>
<evidence type="ECO:0000313" key="4">
    <source>
        <dbReference type="EMBL" id="MDN3608492.1"/>
    </source>
</evidence>
<dbReference type="PIRSF" id="PIRSF000390">
    <property type="entry name" value="PLP_StrS"/>
    <property type="match status" value="1"/>
</dbReference>
<dbReference type="InterPro" id="IPR015421">
    <property type="entry name" value="PyrdxlP-dep_Trfase_major"/>
</dbReference>
<reference evidence="5" key="1">
    <citation type="journal article" date="2019" name="Int. J. Syst. Evol. Microbiol.">
        <title>The Global Catalogue of Microorganisms (GCM) 10K type strain sequencing project: providing services to taxonomists for standard genome sequencing and annotation.</title>
        <authorList>
            <consortium name="The Broad Institute Genomics Platform"/>
            <consortium name="The Broad Institute Genome Sequencing Center for Infectious Disease"/>
            <person name="Wu L."/>
            <person name="Ma J."/>
        </authorList>
    </citation>
    <scope>NUCLEOTIDE SEQUENCE [LARGE SCALE GENOMIC DNA]</scope>
    <source>
        <strain evidence="5">CECT 7398</strain>
    </source>
</reference>
<evidence type="ECO:0000256" key="1">
    <source>
        <dbReference type="ARBA" id="ARBA00022898"/>
    </source>
</evidence>
<keyword evidence="4" id="KW-0032">Aminotransferase</keyword>
<protein>
    <submittedName>
        <fullName evidence="4">UDP-4-amino-4, 6-dideoxy-N-acetyl-beta-L-altrosamine transaminase</fullName>
        <ecNumber evidence="4">2.6.1.92</ecNumber>
    </submittedName>
</protein>
<comment type="caution">
    <text evidence="4">The sequence shown here is derived from an EMBL/GenBank/DDBJ whole genome shotgun (WGS) entry which is preliminary data.</text>
</comment>
<dbReference type="PANTHER" id="PTHR30244:SF34">
    <property type="entry name" value="DTDP-4-AMINO-4,6-DIDEOXYGALACTOSE TRANSAMINASE"/>
    <property type="match status" value="1"/>
</dbReference>
<dbReference type="NCBIfam" id="TIGR03588">
    <property type="entry name" value="PseC"/>
    <property type="match status" value="1"/>
</dbReference>
<dbReference type="InterPro" id="IPR015424">
    <property type="entry name" value="PyrdxlP-dep_Trfase"/>
</dbReference>
<accession>A0ABT8BMX6</accession>
<dbReference type="RefSeq" id="WP_170883218.1">
    <property type="nucleotide sequence ID" value="NZ_JABEYA020000016.1"/>
</dbReference>
<dbReference type="InterPro" id="IPR015422">
    <property type="entry name" value="PyrdxlP-dep_Trfase_small"/>
</dbReference>
<keyword evidence="5" id="KW-1185">Reference proteome</keyword>
<proteinExistence type="inferred from homology"/>
<dbReference type="EMBL" id="JAUFQC010000001">
    <property type="protein sequence ID" value="MDN3608492.1"/>
    <property type="molecule type" value="Genomic_DNA"/>
</dbReference>
<dbReference type="EC" id="2.6.1.92" evidence="4"/>
<comment type="similarity">
    <text evidence="2 3">Belongs to the DegT/DnrJ/EryC1 family.</text>
</comment>
<keyword evidence="1 3" id="KW-0663">Pyridoxal phosphate</keyword>
<sequence length="391" mass="43942">MSNTVIPYGKQEISQQDIDEVVEVLQSDFLTQGPQAPAFEKALIDHTSAQYAIAVNSATSALHIACLALGLKEGDWLWTSPTTFVASANCGLYCGAQVDFVDIDPRTYNMCPKRLEQKLIEAKTHNTLPKVVVPVHLCGQPCDMKAISRLAKEYGFKIIEDASHAIGGRYHDKPVGNCEYSDITVFSFHPVKIVTTAEGGAALTNREELANKMMLLRSHGITRESDLMTEPSHGGWYYQQVELGFNYRMTELQAALGVSQMRRLDKFVAARHELSERYTQLLSGQPVILPHQLENTYSGLHLFVVRLKLNEISLSHRQVFDELRASGIGVNLHYIPVHIQPYYRDMGFSIGDFPESERYYQEAISLPMFHGMTKAQQDIVVNTLKHILNKK</sequence>
<dbReference type="Proteomes" id="UP001238540">
    <property type="component" value="Unassembled WGS sequence"/>
</dbReference>
<name>A0ABT8BMX6_9VIBR</name>
<organism evidence="4 5">
    <name type="scientific">Vibrio ostreicida</name>
    <dbReference type="NCBI Taxonomy" id="526588"/>
    <lineage>
        <taxon>Bacteria</taxon>
        <taxon>Pseudomonadati</taxon>
        <taxon>Pseudomonadota</taxon>
        <taxon>Gammaproteobacteria</taxon>
        <taxon>Vibrionales</taxon>
        <taxon>Vibrionaceae</taxon>
        <taxon>Vibrio</taxon>
    </lineage>
</organism>
<keyword evidence="4" id="KW-0808">Transferase</keyword>
<dbReference type="Gene3D" id="3.90.1150.10">
    <property type="entry name" value="Aspartate Aminotransferase, domain 1"/>
    <property type="match status" value="1"/>
</dbReference>
<dbReference type="InterPro" id="IPR000653">
    <property type="entry name" value="DegT/StrS_aminotransferase"/>
</dbReference>
<gene>
    <name evidence="4" type="primary">pseC</name>
    <name evidence="4" type="ORF">QWZ16_01705</name>
</gene>
<dbReference type="GO" id="GO:0008483">
    <property type="term" value="F:transaminase activity"/>
    <property type="evidence" value="ECO:0007669"/>
    <property type="project" value="UniProtKB-KW"/>
</dbReference>
<evidence type="ECO:0000256" key="2">
    <source>
        <dbReference type="ARBA" id="ARBA00037999"/>
    </source>
</evidence>
<dbReference type="CDD" id="cd00616">
    <property type="entry name" value="AHBA_syn"/>
    <property type="match status" value="1"/>
</dbReference>